<dbReference type="SUPFAM" id="SSF52172">
    <property type="entry name" value="CheY-like"/>
    <property type="match status" value="1"/>
</dbReference>
<dbReference type="AlphaFoldDB" id="A0A7W3IRF2"/>
<evidence type="ECO:0000256" key="4">
    <source>
        <dbReference type="ARBA" id="ARBA00023125"/>
    </source>
</evidence>
<evidence type="ECO:0000256" key="5">
    <source>
        <dbReference type="ARBA" id="ARBA00023163"/>
    </source>
</evidence>
<reference evidence="11 12" key="1">
    <citation type="submission" date="2020-07" db="EMBL/GenBank/DDBJ databases">
        <title>Sequencing the genomes of 1000 actinobacteria strains.</title>
        <authorList>
            <person name="Klenk H.-P."/>
        </authorList>
    </citation>
    <scope>NUCLEOTIDE SEQUENCE [LARGE SCALE GENOMIC DNA]</scope>
    <source>
        <strain evidence="11 12">DSM 100723</strain>
    </source>
</reference>
<evidence type="ECO:0000256" key="2">
    <source>
        <dbReference type="ARBA" id="ARBA00023012"/>
    </source>
</evidence>
<keyword evidence="4 7" id="KW-0238">DNA-binding</keyword>
<dbReference type="Gene3D" id="1.10.10.10">
    <property type="entry name" value="Winged helix-like DNA-binding domain superfamily/Winged helix DNA-binding domain"/>
    <property type="match status" value="1"/>
</dbReference>
<feature type="region of interest" description="Disordered" evidence="8">
    <location>
        <begin position="133"/>
        <end position="192"/>
    </location>
</feature>
<accession>A0A7W3IRF2</accession>
<name>A0A7W3IRF2_9ACTN</name>
<dbReference type="PANTHER" id="PTHR48111:SF1">
    <property type="entry name" value="TWO-COMPONENT RESPONSE REGULATOR ORR33"/>
    <property type="match status" value="1"/>
</dbReference>
<keyword evidence="1 6" id="KW-0597">Phosphoprotein</keyword>
<dbReference type="GO" id="GO:0000976">
    <property type="term" value="F:transcription cis-regulatory region binding"/>
    <property type="evidence" value="ECO:0007669"/>
    <property type="project" value="TreeGrafter"/>
</dbReference>
<dbReference type="SUPFAM" id="SSF46894">
    <property type="entry name" value="C-terminal effector domain of the bipartite response regulators"/>
    <property type="match status" value="1"/>
</dbReference>
<proteinExistence type="predicted"/>
<evidence type="ECO:0000313" key="12">
    <source>
        <dbReference type="Proteomes" id="UP000523079"/>
    </source>
</evidence>
<dbReference type="PANTHER" id="PTHR48111">
    <property type="entry name" value="REGULATOR OF RPOS"/>
    <property type="match status" value="1"/>
</dbReference>
<dbReference type="Pfam" id="PF00486">
    <property type="entry name" value="Trans_reg_C"/>
    <property type="match status" value="1"/>
</dbReference>
<dbReference type="CDD" id="cd17574">
    <property type="entry name" value="REC_OmpR"/>
    <property type="match status" value="1"/>
</dbReference>
<dbReference type="Proteomes" id="UP000523079">
    <property type="component" value="Unassembled WGS sequence"/>
</dbReference>
<gene>
    <name evidence="11" type="ORF">FHX74_001499</name>
</gene>
<dbReference type="EMBL" id="JACGWT010000002">
    <property type="protein sequence ID" value="MBA8793894.1"/>
    <property type="molecule type" value="Genomic_DNA"/>
</dbReference>
<evidence type="ECO:0000259" key="9">
    <source>
        <dbReference type="PROSITE" id="PS50110"/>
    </source>
</evidence>
<dbReference type="InterPro" id="IPR036388">
    <property type="entry name" value="WH-like_DNA-bd_sf"/>
</dbReference>
<dbReference type="GO" id="GO:0005829">
    <property type="term" value="C:cytosol"/>
    <property type="evidence" value="ECO:0007669"/>
    <property type="project" value="TreeGrafter"/>
</dbReference>
<dbReference type="InterPro" id="IPR016032">
    <property type="entry name" value="Sig_transdc_resp-reg_C-effctor"/>
</dbReference>
<evidence type="ECO:0000256" key="8">
    <source>
        <dbReference type="SAM" id="MobiDB-lite"/>
    </source>
</evidence>
<keyword evidence="12" id="KW-1185">Reference proteome</keyword>
<comment type="caution">
    <text evidence="11">The sequence shown here is derived from an EMBL/GenBank/DDBJ whole genome shotgun (WGS) entry which is preliminary data.</text>
</comment>
<dbReference type="Gene3D" id="3.40.50.2300">
    <property type="match status" value="1"/>
</dbReference>
<evidence type="ECO:0000313" key="11">
    <source>
        <dbReference type="EMBL" id="MBA8793894.1"/>
    </source>
</evidence>
<feature type="domain" description="OmpR/PhoB-type" evidence="10">
    <location>
        <begin position="188"/>
        <end position="293"/>
    </location>
</feature>
<sequence length="296" mass="32321">MPDTQERRVAVIIEDDADIRNLLAALLNEAGFETHLTASGLEGLEAVREFDPILTTLDISLPGIDGFEVARRLRAFSSTYLIMLSARTEEIDTLMGLDAGADDYLTKPFRPRELRARVEAMLRRTRLQSASAATALSAQSAHSPADPVARTASATSAMPRHPWTSAGDTTVANAMSPGVADGDGDGDAGWLEHNGLRLNPGMRMAELDGEPVELTRSEFDLMLAIMQRRRRVISKNELVLELRGDTDVGGYVSDSDRRSVEVHLANLRRKLNDPVSSPRFVQTVRGVGYRLASPQA</sequence>
<feature type="domain" description="Response regulatory" evidence="9">
    <location>
        <begin position="9"/>
        <end position="122"/>
    </location>
</feature>
<dbReference type="PROSITE" id="PS51755">
    <property type="entry name" value="OMPR_PHOB"/>
    <property type="match status" value="1"/>
</dbReference>
<dbReference type="GO" id="GO:0000156">
    <property type="term" value="F:phosphorelay response regulator activity"/>
    <property type="evidence" value="ECO:0007669"/>
    <property type="project" value="TreeGrafter"/>
</dbReference>
<evidence type="ECO:0000259" key="10">
    <source>
        <dbReference type="PROSITE" id="PS51755"/>
    </source>
</evidence>
<dbReference type="InterPro" id="IPR001867">
    <property type="entry name" value="OmpR/PhoB-type_DNA-bd"/>
</dbReference>
<organism evidence="11 12">
    <name type="scientific">Microlunatus kandeliicorticis</name>
    <dbReference type="NCBI Taxonomy" id="1759536"/>
    <lineage>
        <taxon>Bacteria</taxon>
        <taxon>Bacillati</taxon>
        <taxon>Actinomycetota</taxon>
        <taxon>Actinomycetes</taxon>
        <taxon>Propionibacteriales</taxon>
        <taxon>Propionibacteriaceae</taxon>
        <taxon>Microlunatus</taxon>
    </lineage>
</organism>
<keyword evidence="2" id="KW-0902">Two-component regulatory system</keyword>
<dbReference type="RefSeq" id="WP_182559440.1">
    <property type="nucleotide sequence ID" value="NZ_JACGWT010000002.1"/>
</dbReference>
<dbReference type="InterPro" id="IPR011006">
    <property type="entry name" value="CheY-like_superfamily"/>
</dbReference>
<dbReference type="PROSITE" id="PS50110">
    <property type="entry name" value="RESPONSE_REGULATORY"/>
    <property type="match status" value="1"/>
</dbReference>
<dbReference type="SMART" id="SM00862">
    <property type="entry name" value="Trans_reg_C"/>
    <property type="match status" value="1"/>
</dbReference>
<dbReference type="InterPro" id="IPR001789">
    <property type="entry name" value="Sig_transdc_resp-reg_receiver"/>
</dbReference>
<evidence type="ECO:0000256" key="3">
    <source>
        <dbReference type="ARBA" id="ARBA00023015"/>
    </source>
</evidence>
<evidence type="ECO:0000256" key="1">
    <source>
        <dbReference type="ARBA" id="ARBA00022553"/>
    </source>
</evidence>
<feature type="modified residue" description="4-aspartylphosphate" evidence="6">
    <location>
        <position position="58"/>
    </location>
</feature>
<dbReference type="SMART" id="SM00448">
    <property type="entry name" value="REC"/>
    <property type="match status" value="1"/>
</dbReference>
<evidence type="ECO:0000256" key="7">
    <source>
        <dbReference type="PROSITE-ProRule" id="PRU01091"/>
    </source>
</evidence>
<protein>
    <submittedName>
        <fullName evidence="11">DNA-binding response OmpR family regulator</fullName>
    </submittedName>
</protein>
<keyword evidence="3" id="KW-0805">Transcription regulation</keyword>
<dbReference type="Pfam" id="PF00072">
    <property type="entry name" value="Response_reg"/>
    <property type="match status" value="1"/>
</dbReference>
<evidence type="ECO:0000256" key="6">
    <source>
        <dbReference type="PROSITE-ProRule" id="PRU00169"/>
    </source>
</evidence>
<dbReference type="CDD" id="cd00383">
    <property type="entry name" value="trans_reg_C"/>
    <property type="match status" value="1"/>
</dbReference>
<dbReference type="GO" id="GO:0006355">
    <property type="term" value="P:regulation of DNA-templated transcription"/>
    <property type="evidence" value="ECO:0007669"/>
    <property type="project" value="InterPro"/>
</dbReference>
<keyword evidence="5" id="KW-0804">Transcription</keyword>
<dbReference type="GO" id="GO:0032993">
    <property type="term" value="C:protein-DNA complex"/>
    <property type="evidence" value="ECO:0007669"/>
    <property type="project" value="TreeGrafter"/>
</dbReference>
<dbReference type="InterPro" id="IPR039420">
    <property type="entry name" value="WalR-like"/>
</dbReference>
<feature type="DNA-binding region" description="OmpR/PhoB-type" evidence="7">
    <location>
        <begin position="188"/>
        <end position="293"/>
    </location>
</feature>